<proteinExistence type="predicted"/>
<dbReference type="PANTHER" id="PTHR33067:SF9">
    <property type="entry name" value="RNA-DIRECTED DNA POLYMERASE"/>
    <property type="match status" value="1"/>
</dbReference>
<dbReference type="CDD" id="cd00303">
    <property type="entry name" value="retropepsin_like"/>
    <property type="match status" value="1"/>
</dbReference>
<accession>A0A5B6VAN9</accession>
<protein>
    <submittedName>
        <fullName evidence="1">Retrovirus-related Pol polyprotein from transposon opus</fullName>
    </submittedName>
</protein>
<gene>
    <name evidence="1" type="ORF">EPI10_001248</name>
</gene>
<dbReference type="OrthoDB" id="1306327at2759"/>
<dbReference type="EMBL" id="SMMG02000007">
    <property type="protein sequence ID" value="KAA3466133.1"/>
    <property type="molecule type" value="Genomic_DNA"/>
</dbReference>
<dbReference type="PANTHER" id="PTHR33067">
    <property type="entry name" value="RNA-DIRECTED DNA POLYMERASE-RELATED"/>
    <property type="match status" value="1"/>
</dbReference>
<evidence type="ECO:0000313" key="2">
    <source>
        <dbReference type="Proteomes" id="UP000325315"/>
    </source>
</evidence>
<dbReference type="InterPro" id="IPR021109">
    <property type="entry name" value="Peptidase_aspartic_dom_sf"/>
</dbReference>
<sequence length="130" mass="14702">MKKKSPTSNKALCDLGASINLMPFFINEEIGIGDVKNTRVILVLTNRSSVQPKEVLEDVLVKLYRFIIPADFVILDFEEDCEMPILLGRPFLSTSRSTIDLEKNELTMKINGGTKIFNVVTNRVRKIGRM</sequence>
<dbReference type="AlphaFoldDB" id="A0A5B6VAN9"/>
<dbReference type="Proteomes" id="UP000325315">
    <property type="component" value="Unassembled WGS sequence"/>
</dbReference>
<comment type="caution">
    <text evidence="1">The sequence shown here is derived from an EMBL/GenBank/DDBJ whole genome shotgun (WGS) entry which is preliminary data.</text>
</comment>
<reference evidence="2" key="1">
    <citation type="journal article" date="2019" name="Plant Biotechnol. J.">
        <title>Genome sequencing of the Australian wild diploid species Gossypium australe highlights disease resistance and delayed gland morphogenesis.</title>
        <authorList>
            <person name="Cai Y."/>
            <person name="Cai X."/>
            <person name="Wang Q."/>
            <person name="Wang P."/>
            <person name="Zhang Y."/>
            <person name="Cai C."/>
            <person name="Xu Y."/>
            <person name="Wang K."/>
            <person name="Zhou Z."/>
            <person name="Wang C."/>
            <person name="Geng S."/>
            <person name="Li B."/>
            <person name="Dong Q."/>
            <person name="Hou Y."/>
            <person name="Wang H."/>
            <person name="Ai P."/>
            <person name="Liu Z."/>
            <person name="Yi F."/>
            <person name="Sun M."/>
            <person name="An G."/>
            <person name="Cheng J."/>
            <person name="Zhang Y."/>
            <person name="Shi Q."/>
            <person name="Xie Y."/>
            <person name="Shi X."/>
            <person name="Chang Y."/>
            <person name="Huang F."/>
            <person name="Chen Y."/>
            <person name="Hong S."/>
            <person name="Mi L."/>
            <person name="Sun Q."/>
            <person name="Zhang L."/>
            <person name="Zhou B."/>
            <person name="Peng R."/>
            <person name="Zhang X."/>
            <person name="Liu F."/>
        </authorList>
    </citation>
    <scope>NUCLEOTIDE SEQUENCE [LARGE SCALE GENOMIC DNA]</scope>
    <source>
        <strain evidence="2">cv. PA1801</strain>
    </source>
</reference>
<name>A0A5B6VAN9_9ROSI</name>
<dbReference type="Gene3D" id="2.40.70.10">
    <property type="entry name" value="Acid Proteases"/>
    <property type="match status" value="1"/>
</dbReference>
<evidence type="ECO:0000313" key="1">
    <source>
        <dbReference type="EMBL" id="KAA3466133.1"/>
    </source>
</evidence>
<organism evidence="1 2">
    <name type="scientific">Gossypium australe</name>
    <dbReference type="NCBI Taxonomy" id="47621"/>
    <lineage>
        <taxon>Eukaryota</taxon>
        <taxon>Viridiplantae</taxon>
        <taxon>Streptophyta</taxon>
        <taxon>Embryophyta</taxon>
        <taxon>Tracheophyta</taxon>
        <taxon>Spermatophyta</taxon>
        <taxon>Magnoliopsida</taxon>
        <taxon>eudicotyledons</taxon>
        <taxon>Gunneridae</taxon>
        <taxon>Pentapetalae</taxon>
        <taxon>rosids</taxon>
        <taxon>malvids</taxon>
        <taxon>Malvales</taxon>
        <taxon>Malvaceae</taxon>
        <taxon>Malvoideae</taxon>
        <taxon>Gossypium</taxon>
    </lineage>
</organism>
<keyword evidence="2" id="KW-1185">Reference proteome</keyword>